<dbReference type="PANTHER" id="PTHR33384">
    <property type="entry name" value="EXPRESSED PROTEIN"/>
    <property type="match status" value="1"/>
</dbReference>
<accession>A0A9Q0CBA7</accession>
<reference evidence="1" key="1">
    <citation type="journal article" date="2022" name="Cell">
        <title>Repeat-based holocentromeres influence genome architecture and karyotype evolution.</title>
        <authorList>
            <person name="Hofstatter P.G."/>
            <person name="Thangavel G."/>
            <person name="Lux T."/>
            <person name="Neumann P."/>
            <person name="Vondrak T."/>
            <person name="Novak P."/>
            <person name="Zhang M."/>
            <person name="Costa L."/>
            <person name="Castellani M."/>
            <person name="Scott A."/>
            <person name="Toegelov H."/>
            <person name="Fuchs J."/>
            <person name="Mata-Sucre Y."/>
            <person name="Dias Y."/>
            <person name="Vanzela A.L.L."/>
            <person name="Huettel B."/>
            <person name="Almeida C.C.S."/>
            <person name="Simkova H."/>
            <person name="Souza G."/>
            <person name="Pedrosa-Harand A."/>
            <person name="Macas J."/>
            <person name="Mayer K.F.X."/>
            <person name="Houben A."/>
            <person name="Marques A."/>
        </authorList>
    </citation>
    <scope>NUCLEOTIDE SEQUENCE</scope>
    <source>
        <strain evidence="1">RhyBre1mFocal</strain>
    </source>
</reference>
<dbReference type="PANTHER" id="PTHR33384:SF1">
    <property type="entry name" value="EXPRESSED PROTEIN"/>
    <property type="match status" value="1"/>
</dbReference>
<protein>
    <submittedName>
        <fullName evidence="1">Uncharacterized protein</fullName>
    </submittedName>
</protein>
<evidence type="ECO:0000313" key="2">
    <source>
        <dbReference type="Proteomes" id="UP001151287"/>
    </source>
</evidence>
<comment type="caution">
    <text evidence="1">The sequence shown here is derived from an EMBL/GenBank/DDBJ whole genome shotgun (WGS) entry which is preliminary data.</text>
</comment>
<proteinExistence type="predicted"/>
<dbReference type="AlphaFoldDB" id="A0A9Q0CBA7"/>
<dbReference type="OrthoDB" id="748203at2759"/>
<name>A0A9Q0CBA7_9POAL</name>
<organism evidence="1 2">
    <name type="scientific">Rhynchospora breviuscula</name>
    <dbReference type="NCBI Taxonomy" id="2022672"/>
    <lineage>
        <taxon>Eukaryota</taxon>
        <taxon>Viridiplantae</taxon>
        <taxon>Streptophyta</taxon>
        <taxon>Embryophyta</taxon>
        <taxon>Tracheophyta</taxon>
        <taxon>Spermatophyta</taxon>
        <taxon>Magnoliopsida</taxon>
        <taxon>Liliopsida</taxon>
        <taxon>Poales</taxon>
        <taxon>Cyperaceae</taxon>
        <taxon>Cyperoideae</taxon>
        <taxon>Rhynchosporeae</taxon>
        <taxon>Rhynchospora</taxon>
    </lineage>
</organism>
<sequence>MNHYAMKSPLAGCEEVRSPFAVSDRRNPVFCPKPRRIGPVPPIDPVRPLRWQACYQVDLCDLRAGPELLDLFLPKAEEQSPVASSPPFFCGSPPSRVANPVVHDIRFGEDRPLTPTPFTINNGPHPVAMHQSAVPVPMSPRKGCVRAATKFGFQPATVRIEGFDCLENRDRRRHGITAVA</sequence>
<dbReference type="EMBL" id="JAMQYH010000004">
    <property type="protein sequence ID" value="KAJ1690700.1"/>
    <property type="molecule type" value="Genomic_DNA"/>
</dbReference>
<evidence type="ECO:0000313" key="1">
    <source>
        <dbReference type="EMBL" id="KAJ1690700.1"/>
    </source>
</evidence>
<dbReference type="Proteomes" id="UP001151287">
    <property type="component" value="Unassembled WGS sequence"/>
</dbReference>
<keyword evidence="2" id="KW-1185">Reference proteome</keyword>
<gene>
    <name evidence="1" type="ORF">LUZ63_014855</name>
</gene>